<dbReference type="EMBL" id="CP045891">
    <property type="protein sequence ID" value="QQP57684.1"/>
    <property type="molecule type" value="Genomic_DNA"/>
</dbReference>
<evidence type="ECO:0000313" key="2">
    <source>
        <dbReference type="Proteomes" id="UP000595437"/>
    </source>
</evidence>
<sequence length="72" mass="7822">LPALNEVATKAVAMETWKCFYSNNGGGGARNPVGDFVFPSEEADEVHDSSGVPTWEGDSYFCMPRNISVEHV</sequence>
<reference evidence="2" key="1">
    <citation type="submission" date="2021-01" db="EMBL/GenBank/DDBJ databases">
        <title>Caligus Genome Assembly.</title>
        <authorList>
            <person name="Gallardo-Escarate C."/>
        </authorList>
    </citation>
    <scope>NUCLEOTIDE SEQUENCE [LARGE SCALE GENOMIC DNA]</scope>
</reference>
<feature type="non-terminal residue" evidence="1">
    <location>
        <position position="1"/>
    </location>
</feature>
<organism evidence="1 2">
    <name type="scientific">Caligus rogercresseyi</name>
    <name type="common">Sea louse</name>
    <dbReference type="NCBI Taxonomy" id="217165"/>
    <lineage>
        <taxon>Eukaryota</taxon>
        <taxon>Metazoa</taxon>
        <taxon>Ecdysozoa</taxon>
        <taxon>Arthropoda</taxon>
        <taxon>Crustacea</taxon>
        <taxon>Multicrustacea</taxon>
        <taxon>Hexanauplia</taxon>
        <taxon>Copepoda</taxon>
        <taxon>Siphonostomatoida</taxon>
        <taxon>Caligidae</taxon>
        <taxon>Caligus</taxon>
    </lineage>
</organism>
<gene>
    <name evidence="1" type="ORF">FKW44_002755</name>
</gene>
<evidence type="ECO:0000313" key="1">
    <source>
        <dbReference type="EMBL" id="QQP57684.1"/>
    </source>
</evidence>
<protein>
    <submittedName>
        <fullName evidence="1">Uncharacterized protein</fullName>
    </submittedName>
</protein>
<accession>A0A7T8KKN2</accession>
<name>A0A7T8KKN2_CALRO</name>
<dbReference type="AlphaFoldDB" id="A0A7T8KKN2"/>
<keyword evidence="2" id="KW-1185">Reference proteome</keyword>
<dbReference type="Proteomes" id="UP000595437">
    <property type="component" value="Chromosome 2"/>
</dbReference>
<proteinExistence type="predicted"/>